<dbReference type="EMBL" id="CH902622">
    <property type="protein sequence ID" value="EDV34746.2"/>
    <property type="molecule type" value="Genomic_DNA"/>
</dbReference>
<dbReference type="Proteomes" id="UP000007801">
    <property type="component" value="Unassembled WGS sequence"/>
</dbReference>
<feature type="compositionally biased region" description="Polar residues" evidence="1">
    <location>
        <begin position="31"/>
        <end position="55"/>
    </location>
</feature>
<name>B3MSJ1_DROAN</name>
<reference evidence="2 3" key="1">
    <citation type="journal article" date="2007" name="Nature">
        <title>Evolution of genes and genomes on the Drosophila phylogeny.</title>
        <authorList>
            <consortium name="Drosophila 12 Genomes Consortium"/>
            <person name="Clark A.G."/>
            <person name="Eisen M.B."/>
            <person name="Smith D.R."/>
            <person name="Bergman C.M."/>
            <person name="Oliver B."/>
            <person name="Markow T.A."/>
            <person name="Kaufman T.C."/>
            <person name="Kellis M."/>
            <person name="Gelbart W."/>
            <person name="Iyer V.N."/>
            <person name="Pollard D.A."/>
            <person name="Sackton T.B."/>
            <person name="Larracuente A.M."/>
            <person name="Singh N.D."/>
            <person name="Abad J.P."/>
            <person name="Abt D.N."/>
            <person name="Adryan B."/>
            <person name="Aguade M."/>
            <person name="Akashi H."/>
            <person name="Anderson W.W."/>
            <person name="Aquadro C.F."/>
            <person name="Ardell D.H."/>
            <person name="Arguello R."/>
            <person name="Artieri C.G."/>
            <person name="Barbash D.A."/>
            <person name="Barker D."/>
            <person name="Barsanti P."/>
            <person name="Batterham P."/>
            <person name="Batzoglou S."/>
            <person name="Begun D."/>
            <person name="Bhutkar A."/>
            <person name="Blanco E."/>
            <person name="Bosak S.A."/>
            <person name="Bradley R.K."/>
            <person name="Brand A.D."/>
            <person name="Brent M.R."/>
            <person name="Brooks A.N."/>
            <person name="Brown R.H."/>
            <person name="Butlin R.K."/>
            <person name="Caggese C."/>
            <person name="Calvi B.R."/>
            <person name="Bernardo de Carvalho A."/>
            <person name="Caspi A."/>
            <person name="Castrezana S."/>
            <person name="Celniker S.E."/>
            <person name="Chang J.L."/>
            <person name="Chapple C."/>
            <person name="Chatterji S."/>
            <person name="Chinwalla A."/>
            <person name="Civetta A."/>
            <person name="Clifton S.W."/>
            <person name="Comeron J.M."/>
            <person name="Costello J.C."/>
            <person name="Coyne J.A."/>
            <person name="Daub J."/>
            <person name="David R.G."/>
            <person name="Delcher A.L."/>
            <person name="Delehaunty K."/>
            <person name="Do C.B."/>
            <person name="Ebling H."/>
            <person name="Edwards K."/>
            <person name="Eickbush T."/>
            <person name="Evans J.D."/>
            <person name="Filipski A."/>
            <person name="Findeiss S."/>
            <person name="Freyhult E."/>
            <person name="Fulton L."/>
            <person name="Fulton R."/>
            <person name="Garcia A.C."/>
            <person name="Gardiner A."/>
            <person name="Garfield D.A."/>
            <person name="Garvin B.E."/>
            <person name="Gibson G."/>
            <person name="Gilbert D."/>
            <person name="Gnerre S."/>
            <person name="Godfrey J."/>
            <person name="Good R."/>
            <person name="Gotea V."/>
            <person name="Gravely B."/>
            <person name="Greenberg A.J."/>
            <person name="Griffiths-Jones S."/>
            <person name="Gross S."/>
            <person name="Guigo R."/>
            <person name="Gustafson E.A."/>
            <person name="Haerty W."/>
            <person name="Hahn M.W."/>
            <person name="Halligan D.L."/>
            <person name="Halpern A.L."/>
            <person name="Halter G.M."/>
            <person name="Han M.V."/>
            <person name="Heger A."/>
            <person name="Hillier L."/>
            <person name="Hinrichs A.S."/>
            <person name="Holmes I."/>
            <person name="Hoskins R.A."/>
            <person name="Hubisz M.J."/>
            <person name="Hultmark D."/>
            <person name="Huntley M.A."/>
            <person name="Jaffe D.B."/>
            <person name="Jagadeeshan S."/>
            <person name="Jeck W.R."/>
            <person name="Johnson J."/>
            <person name="Jones C.D."/>
            <person name="Jordan W.C."/>
            <person name="Karpen G.H."/>
            <person name="Kataoka E."/>
            <person name="Keightley P.D."/>
            <person name="Kheradpour P."/>
            <person name="Kirkness E.F."/>
            <person name="Koerich L.B."/>
            <person name="Kristiansen K."/>
            <person name="Kudrna D."/>
            <person name="Kulathinal R.J."/>
            <person name="Kumar S."/>
            <person name="Kwok R."/>
            <person name="Lander E."/>
            <person name="Langley C.H."/>
            <person name="Lapoint R."/>
            <person name="Lazzaro B.P."/>
            <person name="Lee S.J."/>
            <person name="Levesque L."/>
            <person name="Li R."/>
            <person name="Lin C.F."/>
            <person name="Lin M.F."/>
            <person name="Lindblad-Toh K."/>
            <person name="Llopart A."/>
            <person name="Long M."/>
            <person name="Low L."/>
            <person name="Lozovsky E."/>
            <person name="Lu J."/>
            <person name="Luo M."/>
            <person name="Machado C.A."/>
            <person name="Makalowski W."/>
            <person name="Marzo M."/>
            <person name="Matsuda M."/>
            <person name="Matzkin L."/>
            <person name="McAllister B."/>
            <person name="McBride C.S."/>
            <person name="McKernan B."/>
            <person name="McKernan K."/>
            <person name="Mendez-Lago M."/>
            <person name="Minx P."/>
            <person name="Mollenhauer M.U."/>
            <person name="Montooth K."/>
            <person name="Mount S.M."/>
            <person name="Mu X."/>
            <person name="Myers E."/>
            <person name="Negre B."/>
            <person name="Newfeld S."/>
            <person name="Nielsen R."/>
            <person name="Noor M.A."/>
            <person name="O'Grady P."/>
            <person name="Pachter L."/>
            <person name="Papaceit M."/>
            <person name="Parisi M.J."/>
            <person name="Parisi M."/>
            <person name="Parts L."/>
            <person name="Pedersen J.S."/>
            <person name="Pesole G."/>
            <person name="Phillippy A.M."/>
            <person name="Ponting C.P."/>
            <person name="Pop M."/>
            <person name="Porcelli D."/>
            <person name="Powell J.R."/>
            <person name="Prohaska S."/>
            <person name="Pruitt K."/>
            <person name="Puig M."/>
            <person name="Quesneville H."/>
            <person name="Ram K.R."/>
            <person name="Rand D."/>
            <person name="Rasmussen M.D."/>
            <person name="Reed L.K."/>
            <person name="Reenan R."/>
            <person name="Reily A."/>
            <person name="Remington K.A."/>
            <person name="Rieger T.T."/>
            <person name="Ritchie M.G."/>
            <person name="Robin C."/>
            <person name="Rogers Y.H."/>
            <person name="Rohde C."/>
            <person name="Rozas J."/>
            <person name="Rubenfield M.J."/>
            <person name="Ruiz A."/>
            <person name="Russo S."/>
            <person name="Salzberg S.L."/>
            <person name="Sanchez-Gracia A."/>
            <person name="Saranga D.J."/>
            <person name="Sato H."/>
            <person name="Schaeffer S.W."/>
            <person name="Schatz M.C."/>
            <person name="Schlenke T."/>
            <person name="Schwartz R."/>
            <person name="Segarra C."/>
            <person name="Singh R.S."/>
            <person name="Sirot L."/>
            <person name="Sirota M."/>
            <person name="Sisneros N.B."/>
            <person name="Smith C.D."/>
            <person name="Smith T.F."/>
            <person name="Spieth J."/>
            <person name="Stage D.E."/>
            <person name="Stark A."/>
            <person name="Stephan W."/>
            <person name="Strausberg R.L."/>
            <person name="Strempel S."/>
            <person name="Sturgill D."/>
            <person name="Sutton G."/>
            <person name="Sutton G.G."/>
            <person name="Tao W."/>
            <person name="Teichmann S."/>
            <person name="Tobari Y.N."/>
            <person name="Tomimura Y."/>
            <person name="Tsolas J.M."/>
            <person name="Valente V.L."/>
            <person name="Venter E."/>
            <person name="Venter J.C."/>
            <person name="Vicario S."/>
            <person name="Vieira F.G."/>
            <person name="Vilella A.J."/>
            <person name="Villasante A."/>
            <person name="Walenz B."/>
            <person name="Wang J."/>
            <person name="Wasserman M."/>
            <person name="Watts T."/>
            <person name="Wilson D."/>
            <person name="Wilson R.K."/>
            <person name="Wing R.A."/>
            <person name="Wolfner M.F."/>
            <person name="Wong A."/>
            <person name="Wong G.K."/>
            <person name="Wu C.I."/>
            <person name="Wu G."/>
            <person name="Yamamoto D."/>
            <person name="Yang H.P."/>
            <person name="Yang S.P."/>
            <person name="Yorke J.A."/>
            <person name="Yoshida K."/>
            <person name="Zdobnov E."/>
            <person name="Zhang P."/>
            <person name="Zhang Y."/>
            <person name="Zimin A.V."/>
            <person name="Baldwin J."/>
            <person name="Abdouelleil A."/>
            <person name="Abdulkadir J."/>
            <person name="Abebe A."/>
            <person name="Abera B."/>
            <person name="Abreu J."/>
            <person name="Acer S.C."/>
            <person name="Aftuck L."/>
            <person name="Alexander A."/>
            <person name="An P."/>
            <person name="Anderson E."/>
            <person name="Anderson S."/>
            <person name="Arachi H."/>
            <person name="Azer M."/>
            <person name="Bachantsang P."/>
            <person name="Barry A."/>
            <person name="Bayul T."/>
            <person name="Berlin A."/>
            <person name="Bessette D."/>
            <person name="Bloom T."/>
            <person name="Blye J."/>
            <person name="Boguslavskiy L."/>
            <person name="Bonnet C."/>
            <person name="Boukhgalter B."/>
            <person name="Bourzgui I."/>
            <person name="Brown A."/>
            <person name="Cahill P."/>
            <person name="Channer S."/>
            <person name="Cheshatsang Y."/>
            <person name="Chuda L."/>
            <person name="Citroen M."/>
            <person name="Collymore A."/>
            <person name="Cooke P."/>
            <person name="Costello M."/>
            <person name="D'Aco K."/>
            <person name="Daza R."/>
            <person name="De Haan G."/>
            <person name="DeGray S."/>
            <person name="DeMaso C."/>
            <person name="Dhargay N."/>
            <person name="Dooley K."/>
            <person name="Dooley E."/>
            <person name="Doricent M."/>
            <person name="Dorje P."/>
            <person name="Dorjee K."/>
            <person name="Dupes A."/>
            <person name="Elong R."/>
            <person name="Falk J."/>
            <person name="Farina A."/>
            <person name="Faro S."/>
            <person name="Ferguson D."/>
            <person name="Fisher S."/>
            <person name="Foley C.D."/>
            <person name="Franke A."/>
            <person name="Friedrich D."/>
            <person name="Gadbois L."/>
            <person name="Gearin G."/>
            <person name="Gearin C.R."/>
            <person name="Giannoukos G."/>
            <person name="Goode T."/>
            <person name="Graham J."/>
            <person name="Grandbois E."/>
            <person name="Grewal S."/>
            <person name="Gyaltsen K."/>
            <person name="Hafez N."/>
            <person name="Hagos B."/>
            <person name="Hall J."/>
            <person name="Henson C."/>
            <person name="Hollinger A."/>
            <person name="Honan T."/>
            <person name="Huard M.D."/>
            <person name="Hughes L."/>
            <person name="Hurhula B."/>
            <person name="Husby M.E."/>
            <person name="Kamat A."/>
            <person name="Kanga B."/>
            <person name="Kashin S."/>
            <person name="Khazanovich D."/>
            <person name="Kisner P."/>
            <person name="Lance K."/>
            <person name="Lara M."/>
            <person name="Lee W."/>
            <person name="Lennon N."/>
            <person name="Letendre F."/>
            <person name="LeVine R."/>
            <person name="Lipovsky A."/>
            <person name="Liu X."/>
            <person name="Liu J."/>
            <person name="Liu S."/>
            <person name="Lokyitsang T."/>
            <person name="Lokyitsang Y."/>
            <person name="Lubonja R."/>
            <person name="Lui A."/>
            <person name="MacDonald P."/>
            <person name="Magnisalis V."/>
            <person name="Maru K."/>
            <person name="Matthews C."/>
            <person name="McCusker W."/>
            <person name="McDonough S."/>
            <person name="Mehta T."/>
            <person name="Meldrim J."/>
            <person name="Meneus L."/>
            <person name="Mihai O."/>
            <person name="Mihalev A."/>
            <person name="Mihova T."/>
            <person name="Mittelman R."/>
            <person name="Mlenga V."/>
            <person name="Montmayeur A."/>
            <person name="Mulrain L."/>
            <person name="Navidi A."/>
            <person name="Naylor J."/>
            <person name="Negash T."/>
            <person name="Nguyen T."/>
            <person name="Nguyen N."/>
            <person name="Nicol R."/>
            <person name="Norbu C."/>
            <person name="Norbu N."/>
            <person name="Novod N."/>
            <person name="O'Neill B."/>
            <person name="Osman S."/>
            <person name="Markiewicz E."/>
            <person name="Oyono O.L."/>
            <person name="Patti C."/>
            <person name="Phunkhang P."/>
            <person name="Pierre F."/>
            <person name="Priest M."/>
            <person name="Raghuraman S."/>
            <person name="Rege F."/>
            <person name="Reyes R."/>
            <person name="Rise C."/>
            <person name="Rogov P."/>
            <person name="Ross K."/>
            <person name="Ryan E."/>
            <person name="Settipalli S."/>
            <person name="Shea T."/>
            <person name="Sherpa N."/>
            <person name="Shi L."/>
            <person name="Shih D."/>
            <person name="Sparrow T."/>
            <person name="Spaulding J."/>
            <person name="Stalker J."/>
            <person name="Stange-Thomann N."/>
            <person name="Stavropoulos S."/>
            <person name="Stone C."/>
            <person name="Strader C."/>
            <person name="Tesfaye S."/>
            <person name="Thomson T."/>
            <person name="Thoulutsang Y."/>
            <person name="Thoulutsang D."/>
            <person name="Topham K."/>
            <person name="Topping I."/>
            <person name="Tsamla T."/>
            <person name="Vassiliev H."/>
            <person name="Vo A."/>
            <person name="Wangchuk T."/>
            <person name="Wangdi T."/>
            <person name="Weiand M."/>
            <person name="Wilkinson J."/>
            <person name="Wilson A."/>
            <person name="Yadav S."/>
            <person name="Young G."/>
            <person name="Yu Q."/>
            <person name="Zembek L."/>
            <person name="Zhong D."/>
            <person name="Zimmer A."/>
            <person name="Zwirko Z."/>
            <person name="Jaffe D.B."/>
            <person name="Alvarez P."/>
            <person name="Brockman W."/>
            <person name="Butler J."/>
            <person name="Chin C."/>
            <person name="Gnerre S."/>
            <person name="Grabherr M."/>
            <person name="Kleber M."/>
            <person name="Mauceli E."/>
            <person name="MacCallum I."/>
        </authorList>
    </citation>
    <scope>NUCLEOTIDE SEQUENCE [LARGE SCALE GENOMIC DNA]</scope>
    <source>
        <strain evidence="3">Tucson 14024-0371.13</strain>
    </source>
</reference>
<evidence type="ECO:0000313" key="2">
    <source>
        <dbReference type="EMBL" id="EDV34746.2"/>
    </source>
</evidence>
<organism evidence="2 3">
    <name type="scientific">Drosophila ananassae</name>
    <name type="common">Fruit fly</name>
    <dbReference type="NCBI Taxonomy" id="7217"/>
    <lineage>
        <taxon>Eukaryota</taxon>
        <taxon>Metazoa</taxon>
        <taxon>Ecdysozoa</taxon>
        <taxon>Arthropoda</taxon>
        <taxon>Hexapoda</taxon>
        <taxon>Insecta</taxon>
        <taxon>Pterygota</taxon>
        <taxon>Neoptera</taxon>
        <taxon>Endopterygota</taxon>
        <taxon>Diptera</taxon>
        <taxon>Brachycera</taxon>
        <taxon>Muscomorpha</taxon>
        <taxon>Ephydroidea</taxon>
        <taxon>Drosophilidae</taxon>
        <taxon>Drosophila</taxon>
        <taxon>Sophophora</taxon>
    </lineage>
</organism>
<feature type="region of interest" description="Disordered" evidence="1">
    <location>
        <begin position="279"/>
        <end position="299"/>
    </location>
</feature>
<dbReference type="GeneID" id="6504162"/>
<accession>B3MSJ1</accession>
<dbReference type="AlphaFoldDB" id="B3MSJ1"/>
<keyword evidence="3" id="KW-1185">Reference proteome</keyword>
<gene>
    <name evidence="2" type="primary">Dana\GF21480</name>
    <name evidence="2" type="synonym">dana_GLEANR_4674</name>
    <name evidence="2" type="ORF">GF21480</name>
</gene>
<dbReference type="KEGG" id="dan:6504162"/>
<feature type="region of interest" description="Disordered" evidence="1">
    <location>
        <begin position="1"/>
        <end position="55"/>
    </location>
</feature>
<evidence type="ECO:0000313" key="3">
    <source>
        <dbReference type="Proteomes" id="UP000007801"/>
    </source>
</evidence>
<evidence type="ECO:0000256" key="1">
    <source>
        <dbReference type="SAM" id="MobiDB-lite"/>
    </source>
</evidence>
<protein>
    <submittedName>
        <fullName evidence="2">Uncharacterized protein, isoform C</fullName>
    </submittedName>
</protein>
<sequence>MSARRQSFENTDDVSTDEFEPPQRHELIRSAPSNNLRSGVAPQQYNHNNEATSSTSVVLRRRPIYNPISDSSDSDDEDLVANWPNTQCLQRSGWMSNPRANRFHNPNRIGGTPNAQTNRFRTSENSSFQPIRAGAGHAQVAMSDPGQIQRPVSLPLYFPETPNRGSGANPTEAYLDTEPSTSTGHRRLNPRVLFPCPVIGGPFTSQDVGTQAGGFVAMSRCTGLLEYQRHNVMGTNAGTQVSLCDSESGPSSADSTMALASMSPKSQTSCDMVTSSGLEVGGMERSGSPGRRMSVDMPPQLSESPISLMEFIGSAGASLQGSARFIAQASSSRVSSSIFVEDGSASMRFNRRRHQAMNYPGSKKPRKDQTGPSGAGCSGSARSRREPPQKYEDLADDSDSD</sequence>
<proteinExistence type="predicted"/>
<dbReference type="HOGENOM" id="CLU_536671_0_0_1"/>
<feature type="compositionally biased region" description="Acidic residues" evidence="1">
    <location>
        <begin position="10"/>
        <end position="20"/>
    </location>
</feature>
<feature type="compositionally biased region" description="Basic and acidic residues" evidence="1">
    <location>
        <begin position="383"/>
        <end position="393"/>
    </location>
</feature>
<feature type="region of interest" description="Disordered" evidence="1">
    <location>
        <begin position="349"/>
        <end position="401"/>
    </location>
</feature>